<dbReference type="AlphaFoldDB" id="A0A1G2FPE2"/>
<protein>
    <submittedName>
        <fullName evidence="1">Uncharacterized protein</fullName>
    </submittedName>
</protein>
<evidence type="ECO:0000313" key="2">
    <source>
        <dbReference type="Proteomes" id="UP000177126"/>
    </source>
</evidence>
<name>A0A1G2FPE2_9BACT</name>
<dbReference type="EMBL" id="MHNF01000044">
    <property type="protein sequence ID" value="OGZ39946.1"/>
    <property type="molecule type" value="Genomic_DNA"/>
</dbReference>
<accession>A0A1G2FPE2</accession>
<evidence type="ECO:0000313" key="1">
    <source>
        <dbReference type="EMBL" id="OGZ39946.1"/>
    </source>
</evidence>
<sequence length="84" mass="9411">MTPNLSYDKLDASLAVPARRQEARGEYQGMAMQGAYPVLLTRDFKSQKGGNRFDCKNFVIVAPGIDLICRAAVFPVHPFNRPWP</sequence>
<organism evidence="1 2">
    <name type="scientific">Candidatus Portnoybacteria bacterium RIFCSPLOWO2_02_FULL_39_11</name>
    <dbReference type="NCBI Taxonomy" id="1802001"/>
    <lineage>
        <taxon>Bacteria</taxon>
        <taxon>Candidatus Portnoyibacteriota</taxon>
    </lineage>
</organism>
<dbReference type="Proteomes" id="UP000177126">
    <property type="component" value="Unassembled WGS sequence"/>
</dbReference>
<comment type="caution">
    <text evidence="1">The sequence shown here is derived from an EMBL/GenBank/DDBJ whole genome shotgun (WGS) entry which is preliminary data.</text>
</comment>
<reference evidence="1 2" key="1">
    <citation type="journal article" date="2016" name="Nat. Commun.">
        <title>Thousands of microbial genomes shed light on interconnected biogeochemical processes in an aquifer system.</title>
        <authorList>
            <person name="Anantharaman K."/>
            <person name="Brown C.T."/>
            <person name="Hug L.A."/>
            <person name="Sharon I."/>
            <person name="Castelle C.J."/>
            <person name="Probst A.J."/>
            <person name="Thomas B.C."/>
            <person name="Singh A."/>
            <person name="Wilkins M.J."/>
            <person name="Karaoz U."/>
            <person name="Brodie E.L."/>
            <person name="Williams K.H."/>
            <person name="Hubbard S.S."/>
            <person name="Banfield J.F."/>
        </authorList>
    </citation>
    <scope>NUCLEOTIDE SEQUENCE [LARGE SCALE GENOMIC DNA]</scope>
</reference>
<gene>
    <name evidence="1" type="ORF">A3B04_02000</name>
</gene>
<proteinExistence type="predicted"/>